<evidence type="ECO:0000259" key="2">
    <source>
        <dbReference type="Pfam" id="PF01433"/>
    </source>
</evidence>
<dbReference type="Pfam" id="PF01433">
    <property type="entry name" value="Peptidase_M1"/>
    <property type="match status" value="1"/>
</dbReference>
<dbReference type="CDD" id="cd09604">
    <property type="entry name" value="M1_APN_like"/>
    <property type="match status" value="1"/>
</dbReference>
<keyword evidence="4" id="KW-1185">Reference proteome</keyword>
<gene>
    <name evidence="3" type="ORF">GWA01_17240</name>
</gene>
<organism evidence="3 4">
    <name type="scientific">Gluconobacter wancherniae NBRC 103581</name>
    <dbReference type="NCBI Taxonomy" id="656744"/>
    <lineage>
        <taxon>Bacteria</taxon>
        <taxon>Pseudomonadati</taxon>
        <taxon>Pseudomonadota</taxon>
        <taxon>Alphaproteobacteria</taxon>
        <taxon>Acetobacterales</taxon>
        <taxon>Acetobacteraceae</taxon>
        <taxon>Gluconobacter</taxon>
    </lineage>
</organism>
<feature type="domain" description="Peptidase M1 membrane alanine aminopeptidase" evidence="2">
    <location>
        <begin position="401"/>
        <end position="559"/>
    </location>
</feature>
<dbReference type="EMBL" id="BJUZ01000002">
    <property type="protein sequence ID" value="GEK93954.1"/>
    <property type="molecule type" value="Genomic_DNA"/>
</dbReference>
<protein>
    <submittedName>
        <fullName evidence="3">Peptidase</fullName>
    </submittedName>
</protein>
<evidence type="ECO:0000313" key="4">
    <source>
        <dbReference type="Proteomes" id="UP000321230"/>
    </source>
</evidence>
<dbReference type="GO" id="GO:0008237">
    <property type="term" value="F:metallopeptidase activity"/>
    <property type="evidence" value="ECO:0007669"/>
    <property type="project" value="InterPro"/>
</dbReference>
<dbReference type="OrthoDB" id="9814383at2"/>
<dbReference type="GO" id="GO:0008270">
    <property type="term" value="F:zinc ion binding"/>
    <property type="evidence" value="ECO:0007669"/>
    <property type="project" value="InterPro"/>
</dbReference>
<feature type="chain" id="PRO_5021764677" evidence="1">
    <location>
        <begin position="22"/>
        <end position="657"/>
    </location>
</feature>
<sequence length="657" mass="74133">MYPRFLLLILLGAASASPVFAAPKSDPDPRKVFAPLTLPDAPNVYRSGSGLPGPSYWQNRVDYTISSRIDPKTHILQGSETVTYSNNSPDVLDVLWLQLDQNIYREDARAIFGDRYATHHTDGIKIARVTVLQGAQQTDVTPLINDTRMQIHLPRALSSRASVRLRIEWQYTVPGTWGGRTAVTPSKQGDIYEIAQWFPRLSVYDDRHGWNTLPYLGQEFFLEYGNIDYSVTVPWNYTVVGSGALMNPQDVLTKDERARLAQAAQSDARVMIRTLDDVTDPQSHLKQSGEVTWHYAMPNTRDVAFAASPAFLWDAARINLPAVSPCPGCRAVPRLAMSIYPREGIGSHGWDRSTEYVKHAIEYFSEKWFEYPWPNAVNLGGHGAGMEYPGIVFDGMEDRDPQLFWITTHELGHGWFPMIVGSDERTDAFMDEGFNTFIDAYASDHFNHGEFAPKKDPEFAPRTGVPADDIVPLLLDKAAPVLTTPADQISEKYRHSVTYFKGAYGLKLLREQILGPDRFDAAFRRYISVWSFRHPDPSDFFRMMESEGGENLSWFWRGWYFSNAAPDYAVGRVTAVSGKPITVDVHNYGTLPLPVTVRLEFADGSHRDMRIPTEAWRQENNVSLTFAAHEGLRNVIVDPDHMIPDVDRTDNKASLTH</sequence>
<dbReference type="AlphaFoldDB" id="A0A511B0I8"/>
<dbReference type="InterPro" id="IPR027268">
    <property type="entry name" value="Peptidase_M4/M1_CTD_sf"/>
</dbReference>
<comment type="caution">
    <text evidence="3">The sequence shown here is derived from an EMBL/GenBank/DDBJ whole genome shotgun (WGS) entry which is preliminary data.</text>
</comment>
<accession>A0A511B0I8</accession>
<reference evidence="3 4" key="1">
    <citation type="submission" date="2019-07" db="EMBL/GenBank/DDBJ databases">
        <title>Whole genome shotgun sequence of Gluconobacter wancherniae NBRC 103581.</title>
        <authorList>
            <person name="Hosoyama A."/>
            <person name="Uohara A."/>
            <person name="Ohji S."/>
            <person name="Ichikawa N."/>
        </authorList>
    </citation>
    <scope>NUCLEOTIDE SEQUENCE [LARGE SCALE GENOMIC DNA]</scope>
    <source>
        <strain evidence="3 4">NBRC 103581</strain>
    </source>
</reference>
<evidence type="ECO:0000313" key="3">
    <source>
        <dbReference type="EMBL" id="GEK93954.1"/>
    </source>
</evidence>
<proteinExistence type="predicted"/>
<evidence type="ECO:0000256" key="1">
    <source>
        <dbReference type="SAM" id="SignalP"/>
    </source>
</evidence>
<dbReference type="Proteomes" id="UP000321230">
    <property type="component" value="Unassembled WGS sequence"/>
</dbReference>
<feature type="signal peptide" evidence="1">
    <location>
        <begin position="1"/>
        <end position="21"/>
    </location>
</feature>
<name>A0A511B0I8_9PROT</name>
<dbReference type="InterPro" id="IPR014782">
    <property type="entry name" value="Peptidase_M1_dom"/>
</dbReference>
<dbReference type="RefSeq" id="WP_146796401.1">
    <property type="nucleotide sequence ID" value="NZ_BARC01000008.1"/>
</dbReference>
<dbReference type="SUPFAM" id="SSF55486">
    <property type="entry name" value="Metalloproteases ('zincins'), catalytic domain"/>
    <property type="match status" value="1"/>
</dbReference>
<keyword evidence="1" id="KW-0732">Signal</keyword>
<dbReference type="Gene3D" id="1.10.390.10">
    <property type="entry name" value="Neutral Protease Domain 2"/>
    <property type="match status" value="1"/>
</dbReference>